<proteinExistence type="predicted"/>
<evidence type="ECO:0000313" key="3">
    <source>
        <dbReference type="Proteomes" id="UP000071533"/>
    </source>
</evidence>
<evidence type="ECO:0000313" key="2">
    <source>
        <dbReference type="EMBL" id="CYV59353.1"/>
    </source>
</evidence>
<feature type="transmembrane region" description="Helical" evidence="1">
    <location>
        <begin position="12"/>
        <end position="32"/>
    </location>
</feature>
<organism evidence="2 3">
    <name type="scientific">Streptococcus suis</name>
    <dbReference type="NCBI Taxonomy" id="1307"/>
    <lineage>
        <taxon>Bacteria</taxon>
        <taxon>Bacillati</taxon>
        <taxon>Bacillota</taxon>
        <taxon>Bacilli</taxon>
        <taxon>Lactobacillales</taxon>
        <taxon>Streptococcaceae</taxon>
        <taxon>Streptococcus</taxon>
    </lineage>
</organism>
<gene>
    <name evidence="2" type="ORF">ERS132431_01979</name>
</gene>
<reference evidence="2 3" key="1">
    <citation type="submission" date="2016-02" db="EMBL/GenBank/DDBJ databases">
        <authorList>
            <consortium name="Pathogen Informatics"/>
        </authorList>
    </citation>
    <scope>NUCLEOTIDE SEQUENCE [LARGE SCALE GENOMIC DNA]</scope>
    <source>
        <strain evidence="2 3">LSS69</strain>
    </source>
</reference>
<feature type="transmembrane region" description="Helical" evidence="1">
    <location>
        <begin position="183"/>
        <end position="201"/>
    </location>
</feature>
<protein>
    <recommendedName>
        <fullName evidence="4">Beta-carotene 15,15'-monooxygenase</fullName>
    </recommendedName>
</protein>
<dbReference type="AlphaFoldDB" id="A0A0Z8GH89"/>
<dbReference type="EMBL" id="FIHS01000033">
    <property type="protein sequence ID" value="CYV59353.1"/>
    <property type="molecule type" value="Genomic_DNA"/>
</dbReference>
<feature type="transmembrane region" description="Helical" evidence="1">
    <location>
        <begin position="242"/>
        <end position="263"/>
    </location>
</feature>
<feature type="transmembrane region" description="Helical" evidence="1">
    <location>
        <begin position="151"/>
        <end position="171"/>
    </location>
</feature>
<name>A0A0Z8GH89_STRSU</name>
<feature type="transmembrane region" description="Helical" evidence="1">
    <location>
        <begin position="61"/>
        <end position="80"/>
    </location>
</feature>
<evidence type="ECO:0008006" key="4">
    <source>
        <dbReference type="Google" id="ProtNLM"/>
    </source>
</evidence>
<keyword evidence="1" id="KW-1133">Transmembrane helix</keyword>
<keyword evidence="1" id="KW-0472">Membrane</keyword>
<evidence type="ECO:0000256" key="1">
    <source>
        <dbReference type="SAM" id="Phobius"/>
    </source>
</evidence>
<sequence length="273" mass="32116">MRFFSLLKYRLLDRRIWSGVLFSLLVALMMSYTDLRVNLGGGFHYAVADYFVLSFARDMAMSLYILSAASSVITDFSRDYHQNRLPFLLSRMSPRRYASSLVLRLMLQSYFVGIVLGLCFFGLLCLFFPLTSANYVTVFSNQWLLEEGYTLFFYLCLISLIGLYFAFFTLMGGVISVFYPNKLMVYLFPTMSWFFITQFRLERFLPFFALPHAVLATDDFLRAGLDYFKVGMEEYRDLAALFYPYIFMVLWGWLAIEVVRLALVKHWHFYDKE</sequence>
<keyword evidence="1" id="KW-0812">Transmembrane</keyword>
<feature type="transmembrane region" description="Helical" evidence="1">
    <location>
        <begin position="101"/>
        <end position="131"/>
    </location>
</feature>
<dbReference type="Proteomes" id="UP000071533">
    <property type="component" value="Unassembled WGS sequence"/>
</dbReference>
<accession>A0A0Z8GH89</accession>